<protein>
    <submittedName>
        <fullName evidence="1">Uncharacterized protein</fullName>
    </submittedName>
</protein>
<evidence type="ECO:0000313" key="1">
    <source>
        <dbReference type="EMBL" id="GLW68582.1"/>
    </source>
</evidence>
<dbReference type="Proteomes" id="UP001165041">
    <property type="component" value="Unassembled WGS sequence"/>
</dbReference>
<gene>
    <name evidence="1" type="ORF">Kpho02_08810</name>
</gene>
<proteinExistence type="predicted"/>
<comment type="caution">
    <text evidence="1">The sequence shown here is derived from an EMBL/GenBank/DDBJ whole genome shotgun (WGS) entry which is preliminary data.</text>
</comment>
<sequence>MLQAMKAMADQMLGKLLREETAEADGSAGCLRYTGTEGCSAGGWRCRYAWYSWNCAAQPQLVCAEYSVRC</sequence>
<reference evidence="1" key="1">
    <citation type="submission" date="2023-02" db="EMBL/GenBank/DDBJ databases">
        <title>Kitasatospora phosalacinea NBRC 14627.</title>
        <authorList>
            <person name="Ichikawa N."/>
            <person name="Sato H."/>
            <person name="Tonouchi N."/>
        </authorList>
    </citation>
    <scope>NUCLEOTIDE SEQUENCE</scope>
    <source>
        <strain evidence="1">NBRC 14627</strain>
    </source>
</reference>
<dbReference type="EMBL" id="BSSA01000002">
    <property type="protein sequence ID" value="GLW68582.1"/>
    <property type="molecule type" value="Genomic_DNA"/>
</dbReference>
<dbReference type="AlphaFoldDB" id="A0A9W6V0U1"/>
<accession>A0A9W6V0U1</accession>
<organism evidence="1 2">
    <name type="scientific">Kitasatospora phosalacinea</name>
    <dbReference type="NCBI Taxonomy" id="2065"/>
    <lineage>
        <taxon>Bacteria</taxon>
        <taxon>Bacillati</taxon>
        <taxon>Actinomycetota</taxon>
        <taxon>Actinomycetes</taxon>
        <taxon>Kitasatosporales</taxon>
        <taxon>Streptomycetaceae</taxon>
        <taxon>Kitasatospora</taxon>
    </lineage>
</organism>
<name>A0A9W6V0U1_9ACTN</name>
<evidence type="ECO:0000313" key="2">
    <source>
        <dbReference type="Proteomes" id="UP001165041"/>
    </source>
</evidence>